<dbReference type="PANTHER" id="PTHR43320:SF2">
    <property type="entry name" value="2-DEHYDRO-3-DEOXYGLUCONOKINASE_2-DEHYDRO-3-DEOXYGALACTONOKINASE"/>
    <property type="match status" value="1"/>
</dbReference>
<reference evidence="6 7" key="2">
    <citation type="submission" date="2019-03" db="EMBL/GenBank/DDBJ databases">
        <title>Genomic Encyclopedia of Type Strains, Phase IV (KMG-IV): sequencing the most valuable type-strain genomes for metagenomic binning, comparative biology and taxonomic classification.</title>
        <authorList>
            <person name="Goeker M."/>
        </authorList>
    </citation>
    <scope>NUCLEOTIDE SEQUENCE [LARGE SCALE GENOMIC DNA]</scope>
    <source>
        <strain evidence="6 7">DSM 103426</strain>
    </source>
</reference>
<feature type="domain" description="Carbohydrate kinase PfkB" evidence="4">
    <location>
        <begin position="9"/>
        <end position="309"/>
    </location>
</feature>
<keyword evidence="3 6" id="KW-0418">Kinase</keyword>
<evidence type="ECO:0000256" key="1">
    <source>
        <dbReference type="ARBA" id="ARBA00010688"/>
    </source>
</evidence>
<organism evidence="6 7">
    <name type="scientific">Faecalimonas umbilicata</name>
    <dbReference type="NCBI Taxonomy" id="1912855"/>
    <lineage>
        <taxon>Bacteria</taxon>
        <taxon>Bacillati</taxon>
        <taxon>Bacillota</taxon>
        <taxon>Clostridia</taxon>
        <taxon>Lachnospirales</taxon>
        <taxon>Lachnospiraceae</taxon>
        <taxon>Faecalimonas</taxon>
    </lineage>
</organism>
<dbReference type="InterPro" id="IPR029056">
    <property type="entry name" value="Ribokinase-like"/>
</dbReference>
<dbReference type="GeneID" id="97506360"/>
<dbReference type="InterPro" id="IPR052700">
    <property type="entry name" value="Carb_kinase_PfkB-like"/>
</dbReference>
<evidence type="ECO:0000313" key="5">
    <source>
        <dbReference type="EMBL" id="GBU05259.1"/>
    </source>
</evidence>
<proteinExistence type="inferred from homology"/>
<keyword evidence="8" id="KW-1185">Reference proteome</keyword>
<keyword evidence="2" id="KW-0808">Transferase</keyword>
<reference evidence="5 8" key="1">
    <citation type="journal article" date="2018" name="Int. J. Syst. Evol. Microbiol.">
        <title>Draft Genome Sequence of Faecalimonas umbilicata JCM 30896T, an Acetate-Producing Bacterium Isolated from Human Feces.</title>
        <authorList>
            <person name="Sakamoto M."/>
            <person name="Ikeyama N."/>
            <person name="Yuki M."/>
            <person name="Ohkuma M."/>
        </authorList>
    </citation>
    <scope>NUCLEOTIDE SEQUENCE [LARGE SCALE GENOMIC DNA]</scope>
    <source>
        <strain evidence="5 8">EGH7</strain>
    </source>
</reference>
<evidence type="ECO:0000256" key="3">
    <source>
        <dbReference type="ARBA" id="ARBA00022777"/>
    </source>
</evidence>
<dbReference type="AlphaFoldDB" id="A0A4V6NYQ2"/>
<evidence type="ECO:0000313" key="7">
    <source>
        <dbReference type="Proteomes" id="UP000294613"/>
    </source>
</evidence>
<dbReference type="EMBL" id="BHEO01000008">
    <property type="protein sequence ID" value="GBU05259.1"/>
    <property type="molecule type" value="Genomic_DNA"/>
</dbReference>
<comment type="caution">
    <text evidence="6">The sequence shown here is derived from an EMBL/GenBank/DDBJ whole genome shotgun (WGS) entry which is preliminary data.</text>
</comment>
<comment type="similarity">
    <text evidence="1">Belongs to the carbohydrate kinase PfkB family.</text>
</comment>
<dbReference type="InterPro" id="IPR011611">
    <property type="entry name" value="PfkB_dom"/>
</dbReference>
<dbReference type="GO" id="GO:0016301">
    <property type="term" value="F:kinase activity"/>
    <property type="evidence" value="ECO:0007669"/>
    <property type="project" value="UniProtKB-KW"/>
</dbReference>
<dbReference type="EMBL" id="SLZV01000002">
    <property type="protein sequence ID" value="TCS69952.1"/>
    <property type="molecule type" value="Genomic_DNA"/>
</dbReference>
<dbReference type="CDD" id="cd01166">
    <property type="entry name" value="KdgK"/>
    <property type="match status" value="1"/>
</dbReference>
<evidence type="ECO:0000313" key="6">
    <source>
        <dbReference type="EMBL" id="TCS69952.1"/>
    </source>
</evidence>
<accession>A0A4V6NYQ2</accession>
<dbReference type="PANTHER" id="PTHR43320">
    <property type="entry name" value="SUGAR KINASE"/>
    <property type="match status" value="1"/>
</dbReference>
<dbReference type="SUPFAM" id="SSF53613">
    <property type="entry name" value="Ribokinase-like"/>
    <property type="match status" value="1"/>
</dbReference>
<dbReference type="Proteomes" id="UP000294613">
    <property type="component" value="Unassembled WGS sequence"/>
</dbReference>
<evidence type="ECO:0000259" key="4">
    <source>
        <dbReference type="Pfam" id="PF00294"/>
    </source>
</evidence>
<gene>
    <name evidence="6" type="ORF">EDD74_102124</name>
    <name evidence="5" type="ORF">FAEUMB_18000</name>
</gene>
<dbReference type="Pfam" id="PF00294">
    <property type="entry name" value="PfkB"/>
    <property type="match status" value="1"/>
</dbReference>
<sequence>METKKEFDLLALGELLLRLSPPNNERIVRGETLQKQAGGAELNVVSGVSLLGLRTGIISKLPANDIGTYIKNRVRFCGVSDDYLVYDSEKDARLGVYYYENGAYPRKPGIVYDRMYTSMTKIDVEDFDESLFSSARCFHTTGITLALSEKTRETAIEMIKRFKQAGAMISFDVNFRGNLWTGEEARACIERILPYVDVFFCSEETARLTFGKEGDVRTIMKSFTEDYPISIVASTQRIVHSPKRHTFGSVIYNAKTNVYYEEEPYRDIEVVDRIGSGDAYISGVLYGLLAHNGDCQKALEYGNATSSVKNTIPGDLPSSDLREIERIIRAHKSTGRQSEMDR</sequence>
<protein>
    <submittedName>
        <fullName evidence="6">2-dehydro-3-deoxygluconokinase</fullName>
    </submittedName>
</protein>
<dbReference type="RefSeq" id="WP_008976433.1">
    <property type="nucleotide sequence ID" value="NZ_AP031411.1"/>
</dbReference>
<dbReference type="Gene3D" id="3.40.1190.20">
    <property type="match status" value="1"/>
</dbReference>
<dbReference type="Proteomes" id="UP000702954">
    <property type="component" value="Unassembled WGS sequence"/>
</dbReference>
<evidence type="ECO:0000256" key="2">
    <source>
        <dbReference type="ARBA" id="ARBA00022679"/>
    </source>
</evidence>
<evidence type="ECO:0000313" key="8">
    <source>
        <dbReference type="Proteomes" id="UP000702954"/>
    </source>
</evidence>
<name>A0A4V6NYQ2_9FIRM</name>